<keyword evidence="5" id="KW-1003">Cell membrane</keyword>
<evidence type="ECO:0000256" key="4">
    <source>
        <dbReference type="ARBA" id="ARBA00023136"/>
    </source>
</evidence>
<dbReference type="GeneID" id="13301681"/>
<feature type="transmembrane region" description="Helical" evidence="5">
    <location>
        <begin position="133"/>
        <end position="160"/>
    </location>
</feature>
<dbReference type="RefSeq" id="WP_014835321.1">
    <property type="nucleotide sequence ID" value="NZ_CP023154.1"/>
</dbReference>
<name>A0A5C0XSB2_PYRFU</name>
<dbReference type="Pfam" id="PF01925">
    <property type="entry name" value="TauE"/>
    <property type="match status" value="1"/>
</dbReference>
<dbReference type="AlphaFoldDB" id="A0A5C0XSB2"/>
<feature type="transmembrane region" description="Helical" evidence="5">
    <location>
        <begin position="192"/>
        <end position="211"/>
    </location>
</feature>
<protein>
    <recommendedName>
        <fullName evidence="5">Probable membrane transporter protein</fullName>
    </recommendedName>
</protein>
<feature type="transmembrane region" description="Helical" evidence="5">
    <location>
        <begin position="40"/>
        <end position="58"/>
    </location>
</feature>
<dbReference type="PANTHER" id="PTHR43483">
    <property type="entry name" value="MEMBRANE TRANSPORTER PROTEIN HI_0806-RELATED"/>
    <property type="match status" value="1"/>
</dbReference>
<feature type="transmembrane region" description="Helical" evidence="5">
    <location>
        <begin position="70"/>
        <end position="89"/>
    </location>
</feature>
<feature type="transmembrane region" description="Helical" evidence="5">
    <location>
        <begin position="95"/>
        <end position="113"/>
    </location>
</feature>
<dbReference type="EMBL" id="CP023154">
    <property type="protein sequence ID" value="QEK78734.1"/>
    <property type="molecule type" value="Genomic_DNA"/>
</dbReference>
<organism evidence="6 7">
    <name type="scientific">Pyrococcus furiosus (strain ATCC 43587 / DSM 3638 / JCM 8422 / Vc1)</name>
    <dbReference type="NCBI Taxonomy" id="186497"/>
    <lineage>
        <taxon>Archaea</taxon>
        <taxon>Methanobacteriati</taxon>
        <taxon>Methanobacteriota</taxon>
        <taxon>Thermococci</taxon>
        <taxon>Thermococcales</taxon>
        <taxon>Thermococcaceae</taxon>
        <taxon>Pyrococcus</taxon>
    </lineage>
</organism>
<dbReference type="Proteomes" id="UP000324354">
    <property type="component" value="Chromosome"/>
</dbReference>
<keyword evidence="3 5" id="KW-1133">Transmembrane helix</keyword>
<reference evidence="6 7" key="1">
    <citation type="submission" date="2017-08" db="EMBL/GenBank/DDBJ databases">
        <title>Resequencing and Reannotation of the genome of Pyrococcus furiosus type strain DSM3638.</title>
        <authorList>
            <person name="Reichelt R.M."/>
            <person name="Bunk B."/>
        </authorList>
    </citation>
    <scope>NUCLEOTIDE SEQUENCE [LARGE SCALE GENOMIC DNA]</scope>
    <source>
        <strain evidence="6 7">DSM 3638</strain>
    </source>
</reference>
<keyword evidence="2 5" id="KW-0812">Transmembrane</keyword>
<proteinExistence type="inferred from homology"/>
<comment type="subcellular location">
    <subcellularLocation>
        <location evidence="5">Cell membrane</location>
        <topology evidence="5">Multi-pass membrane protein</topology>
    </subcellularLocation>
    <subcellularLocation>
        <location evidence="1">Membrane</location>
        <topology evidence="1">Multi-pass membrane protein</topology>
    </subcellularLocation>
</comment>
<dbReference type="PANTHER" id="PTHR43483:SF3">
    <property type="entry name" value="MEMBRANE TRANSPORTER PROTEIN HI_0806-RELATED"/>
    <property type="match status" value="1"/>
</dbReference>
<evidence type="ECO:0000256" key="2">
    <source>
        <dbReference type="ARBA" id="ARBA00022692"/>
    </source>
</evidence>
<gene>
    <name evidence="6" type="ORF">PFDSM3638_05390</name>
</gene>
<accession>A0A5C0XSB2</accession>
<feature type="transmembrane region" description="Helical" evidence="5">
    <location>
        <begin position="166"/>
        <end position="185"/>
    </location>
</feature>
<sequence length="240" mass="25493">MLKYSFLGFFIGCIAGLFGVGGGFLIVPILTILGLSIHEAIGTSLACIAISSFSSAYTHLKKGKVHIKVVILKELFSIPAAVLGAYLTNDINEKILRVAFSMLLFYLAVRLTVKRRAKDSKEAKIHYERVPLVGVASGFLSGLLGISGGILNVPLFTIFVGIPIKYSIGTSSLALFFTALAGAITHLKEGNVVLSIALALAPGLIVGAYVGAIVSHRIHSDKLRVLFSALLLIIGVRMLV</sequence>
<dbReference type="InterPro" id="IPR002781">
    <property type="entry name" value="TM_pro_TauE-like"/>
</dbReference>
<evidence type="ECO:0000256" key="3">
    <source>
        <dbReference type="ARBA" id="ARBA00022989"/>
    </source>
</evidence>
<evidence type="ECO:0000313" key="7">
    <source>
        <dbReference type="Proteomes" id="UP000324354"/>
    </source>
</evidence>
<evidence type="ECO:0000256" key="1">
    <source>
        <dbReference type="ARBA" id="ARBA00004141"/>
    </source>
</evidence>
<keyword evidence="4 5" id="KW-0472">Membrane</keyword>
<dbReference type="GO" id="GO:0005886">
    <property type="term" value="C:plasma membrane"/>
    <property type="evidence" value="ECO:0007669"/>
    <property type="project" value="UniProtKB-SubCell"/>
</dbReference>
<comment type="similarity">
    <text evidence="5">Belongs to the 4-toluene sulfonate uptake permease (TSUP) (TC 2.A.102) family.</text>
</comment>
<feature type="transmembrane region" description="Helical" evidence="5">
    <location>
        <begin position="7"/>
        <end position="34"/>
    </location>
</feature>
<evidence type="ECO:0000313" key="6">
    <source>
        <dbReference type="EMBL" id="QEK78734.1"/>
    </source>
</evidence>
<dbReference type="GeneID" id="41712884"/>
<evidence type="ECO:0000256" key="5">
    <source>
        <dbReference type="RuleBase" id="RU363041"/>
    </source>
</evidence>